<dbReference type="GO" id="GO:0005829">
    <property type="term" value="C:cytosol"/>
    <property type="evidence" value="ECO:0007669"/>
    <property type="project" value="TreeGrafter"/>
</dbReference>
<dbReference type="InterPro" id="IPR016032">
    <property type="entry name" value="Sig_transdc_resp-reg_C-effctor"/>
</dbReference>
<dbReference type="InterPro" id="IPR001867">
    <property type="entry name" value="OmpR/PhoB-type_DNA-bd"/>
</dbReference>
<evidence type="ECO:0000256" key="4">
    <source>
        <dbReference type="PROSITE-ProRule" id="PRU00169"/>
    </source>
</evidence>
<dbReference type="Gene3D" id="1.10.10.10">
    <property type="entry name" value="Winged helix-like DNA-binding domain superfamily/Winged helix DNA-binding domain"/>
    <property type="match status" value="1"/>
</dbReference>
<dbReference type="PANTHER" id="PTHR48111:SF40">
    <property type="entry name" value="PHOSPHATE REGULON TRANSCRIPTIONAL REGULATORY PROTEIN PHOB"/>
    <property type="match status" value="1"/>
</dbReference>
<dbReference type="Proteomes" id="UP000234456">
    <property type="component" value="Unassembled WGS sequence"/>
</dbReference>
<keyword evidence="3 5" id="KW-0238">DNA-binding</keyword>
<dbReference type="SUPFAM" id="SSF52172">
    <property type="entry name" value="CheY-like"/>
    <property type="match status" value="1"/>
</dbReference>
<dbReference type="Gene3D" id="3.40.50.2300">
    <property type="match status" value="1"/>
</dbReference>
<dbReference type="AlphaFoldDB" id="A0A2N4TRJ7"/>
<dbReference type="CDD" id="cd00383">
    <property type="entry name" value="trans_reg_C"/>
    <property type="match status" value="1"/>
</dbReference>
<dbReference type="InterPro" id="IPR001789">
    <property type="entry name" value="Sig_transdc_resp-reg_receiver"/>
</dbReference>
<dbReference type="GO" id="GO:0000156">
    <property type="term" value="F:phosphorelay response regulator activity"/>
    <property type="evidence" value="ECO:0007669"/>
    <property type="project" value="TreeGrafter"/>
</dbReference>
<reference evidence="8 9" key="1">
    <citation type="submission" date="2017-12" db="EMBL/GenBank/DDBJ databases">
        <title>Draft genome sequence of Ralstonia pickettii 52.</title>
        <authorList>
            <person name="Zheng B."/>
        </authorList>
    </citation>
    <scope>NUCLEOTIDE SEQUENCE [LARGE SCALE GENOMIC DNA]</scope>
    <source>
        <strain evidence="8 9">52</strain>
    </source>
</reference>
<dbReference type="GO" id="GO:0000976">
    <property type="term" value="F:transcription cis-regulatory region binding"/>
    <property type="evidence" value="ECO:0007669"/>
    <property type="project" value="TreeGrafter"/>
</dbReference>
<dbReference type="InterPro" id="IPR011006">
    <property type="entry name" value="CheY-like_superfamily"/>
</dbReference>
<keyword evidence="1" id="KW-0597">Phosphoprotein</keyword>
<gene>
    <name evidence="8" type="ORF">C0Q88_10170</name>
</gene>
<evidence type="ECO:0000256" key="5">
    <source>
        <dbReference type="PROSITE-ProRule" id="PRU01091"/>
    </source>
</evidence>
<name>A0A2N4TRJ7_RALPI</name>
<dbReference type="PANTHER" id="PTHR48111">
    <property type="entry name" value="REGULATOR OF RPOS"/>
    <property type="match status" value="1"/>
</dbReference>
<organism evidence="8 9">
    <name type="scientific">Ralstonia pickettii</name>
    <name type="common">Burkholderia pickettii</name>
    <dbReference type="NCBI Taxonomy" id="329"/>
    <lineage>
        <taxon>Bacteria</taxon>
        <taxon>Pseudomonadati</taxon>
        <taxon>Pseudomonadota</taxon>
        <taxon>Betaproteobacteria</taxon>
        <taxon>Burkholderiales</taxon>
        <taxon>Burkholderiaceae</taxon>
        <taxon>Ralstonia</taxon>
    </lineage>
</organism>
<feature type="domain" description="OmpR/PhoB-type" evidence="7">
    <location>
        <begin position="127"/>
        <end position="226"/>
    </location>
</feature>
<feature type="DNA-binding region" description="OmpR/PhoB-type" evidence="5">
    <location>
        <begin position="127"/>
        <end position="226"/>
    </location>
</feature>
<dbReference type="SUPFAM" id="SSF46894">
    <property type="entry name" value="C-terminal effector domain of the bipartite response regulators"/>
    <property type="match status" value="1"/>
</dbReference>
<evidence type="ECO:0000259" key="7">
    <source>
        <dbReference type="PROSITE" id="PS51755"/>
    </source>
</evidence>
<accession>A0A2N4TRJ7</accession>
<dbReference type="SMART" id="SM00862">
    <property type="entry name" value="Trans_reg_C"/>
    <property type="match status" value="1"/>
</dbReference>
<dbReference type="RefSeq" id="WP_102065438.1">
    <property type="nucleotide sequence ID" value="NZ_PKQE01000002.1"/>
</dbReference>
<dbReference type="GO" id="GO:0032993">
    <property type="term" value="C:protein-DNA complex"/>
    <property type="evidence" value="ECO:0007669"/>
    <property type="project" value="TreeGrafter"/>
</dbReference>
<dbReference type="EMBL" id="PKQE01000002">
    <property type="protein sequence ID" value="PLC42334.1"/>
    <property type="molecule type" value="Genomic_DNA"/>
</dbReference>
<dbReference type="PROSITE" id="PS51755">
    <property type="entry name" value="OMPR_PHOB"/>
    <property type="match status" value="1"/>
</dbReference>
<comment type="caution">
    <text evidence="8">The sequence shown here is derived from an EMBL/GenBank/DDBJ whole genome shotgun (WGS) entry which is preliminary data.</text>
</comment>
<dbReference type="Pfam" id="PF00486">
    <property type="entry name" value="Trans_reg_C"/>
    <property type="match status" value="1"/>
</dbReference>
<evidence type="ECO:0000256" key="2">
    <source>
        <dbReference type="ARBA" id="ARBA00023012"/>
    </source>
</evidence>
<evidence type="ECO:0000256" key="3">
    <source>
        <dbReference type="ARBA" id="ARBA00023125"/>
    </source>
</evidence>
<comment type="caution">
    <text evidence="4">Lacks conserved residue(s) required for the propagation of feature annotation.</text>
</comment>
<keyword evidence="2" id="KW-0902">Two-component regulatory system</keyword>
<dbReference type="GO" id="GO:0006355">
    <property type="term" value="P:regulation of DNA-templated transcription"/>
    <property type="evidence" value="ECO:0007669"/>
    <property type="project" value="InterPro"/>
</dbReference>
<evidence type="ECO:0000313" key="8">
    <source>
        <dbReference type="EMBL" id="PLC42334.1"/>
    </source>
</evidence>
<dbReference type="PROSITE" id="PS50110">
    <property type="entry name" value="RESPONSE_REGULATORY"/>
    <property type="match status" value="1"/>
</dbReference>
<sequence length="245" mass="27166">MHIALVHSASNDGDWVEGTLRHLGHEVVRLTTLEALVGTLHQASYDLVVLHDNADHADILDALAFLRSRLLQSVPALIYGSKPDQLAIARLLDGGADDYVEMPTGALAFSARVTALLRRVYPARMHQASFTVGAFDVMPLRRMIRVRGVPADLTDIETRLALLLFTNIDRTLSRSQIFALAWGRTVPLMTRTIDTHVSRLRTKLGLYEDNGVVLRGVYNVGYRLERYSSHSAAGFAPTHLYALRA</sequence>
<protein>
    <submittedName>
        <fullName evidence="8">DNA-binding response regulator</fullName>
    </submittedName>
</protein>
<dbReference type="InterPro" id="IPR036388">
    <property type="entry name" value="WH-like_DNA-bd_sf"/>
</dbReference>
<evidence type="ECO:0000259" key="6">
    <source>
        <dbReference type="PROSITE" id="PS50110"/>
    </source>
</evidence>
<evidence type="ECO:0000313" key="9">
    <source>
        <dbReference type="Proteomes" id="UP000234456"/>
    </source>
</evidence>
<feature type="domain" description="Response regulatory" evidence="6">
    <location>
        <begin position="2"/>
        <end position="117"/>
    </location>
</feature>
<proteinExistence type="predicted"/>
<evidence type="ECO:0000256" key="1">
    <source>
        <dbReference type="ARBA" id="ARBA00022553"/>
    </source>
</evidence>
<dbReference type="OrthoDB" id="8927943at2"/>
<dbReference type="InterPro" id="IPR039420">
    <property type="entry name" value="WalR-like"/>
</dbReference>